<dbReference type="InterPro" id="IPR045690">
    <property type="entry name" value="DUF6055"/>
</dbReference>
<dbReference type="RefSeq" id="WP_261515401.1">
    <property type="nucleotide sequence ID" value="NZ_JAODNV010000009.1"/>
</dbReference>
<dbReference type="Proteomes" id="UP001149009">
    <property type="component" value="Unassembled WGS sequence"/>
</dbReference>
<feature type="chain" id="PRO_5040888195" evidence="2">
    <location>
        <begin position="29"/>
        <end position="569"/>
    </location>
</feature>
<dbReference type="Pfam" id="PF19527">
    <property type="entry name" value="DUF6055"/>
    <property type="match status" value="1"/>
</dbReference>
<dbReference type="EMBL" id="JAODNV010000009">
    <property type="protein sequence ID" value="MCT8990528.1"/>
    <property type="molecule type" value="Genomic_DNA"/>
</dbReference>
<keyword evidence="4" id="KW-1185">Reference proteome</keyword>
<evidence type="ECO:0000313" key="4">
    <source>
        <dbReference type="Proteomes" id="UP001149009"/>
    </source>
</evidence>
<comment type="caution">
    <text evidence="3">The sequence shown here is derived from an EMBL/GenBank/DDBJ whole genome shotgun (WGS) entry which is preliminary data.</text>
</comment>
<protein>
    <submittedName>
        <fullName evidence="3">DUF6055 domain-containing protein</fullName>
    </submittedName>
</protein>
<organism evidence="3 4">
    <name type="scientific">Chelativorans petroleitrophicus</name>
    <dbReference type="NCBI Taxonomy" id="2975484"/>
    <lineage>
        <taxon>Bacteria</taxon>
        <taxon>Pseudomonadati</taxon>
        <taxon>Pseudomonadota</taxon>
        <taxon>Alphaproteobacteria</taxon>
        <taxon>Hyphomicrobiales</taxon>
        <taxon>Phyllobacteriaceae</taxon>
        <taxon>Chelativorans</taxon>
    </lineage>
</organism>
<evidence type="ECO:0000256" key="1">
    <source>
        <dbReference type="SAM" id="MobiDB-lite"/>
    </source>
</evidence>
<feature type="region of interest" description="Disordered" evidence="1">
    <location>
        <begin position="453"/>
        <end position="474"/>
    </location>
</feature>
<proteinExistence type="predicted"/>
<feature type="compositionally biased region" description="Low complexity" evidence="1">
    <location>
        <begin position="458"/>
        <end position="470"/>
    </location>
</feature>
<feature type="signal peptide" evidence="2">
    <location>
        <begin position="1"/>
        <end position="28"/>
    </location>
</feature>
<sequence length="569" mass="62063">MRAATLIRGLALAAGLFLPLLVSGPAAAFGDCSAPGYLASVEERMEGLAVDCTEVDRFQIETPKGGRQVRIVRTSELPTTDIPVLVREIRRGIEQSAARLSSVGAFAPADITIWISHLLPEPAADDEELDEVDGQIVGADDGCRMALYPASTGRRGLAITAAHEFFHCVQASEFPDTYDRASSSWWVEGTAEWFANLVFPGTGTSDGFVSEFDSVSHDTALTAMEYESVVFFFWLGERQGSGAIGRLMRAVQQPGEPAQQDALAAFLPAEEWQDFAEAYLSRRIRQPGGRAIASSPFPGDIYVWGEGSHSHEISARRFILARAQLEFGCGVWSVGEQSVAGTRAYREGSGSWQEELPERIVSDGGTPRVFQMAGFGTGPEGFSLRIEAFKDACQGCPATAAATGSLDQCLIGTWELVSGGYGAMIEEQLRQTGIFEHIDYPDLHRHFVLEPNGRYRQSPSEGGESGSMSERTPEGKLWQGFSNLRLETEGSWSADGNVLQLCEEQKSVSVDLTVIDPKGREERLDQDHEVTGTLSLLRSREYECSGNSLSLIEALPGAPAVRWEYRRQQ</sequence>
<reference evidence="3" key="1">
    <citation type="submission" date="2022-08" db="EMBL/GenBank/DDBJ databases">
        <title>Chelativorans sichuanense sp. nov., a paraffin oil-degrading bacterium isolated from a mixture of oil-based drill cuttings and paddy soil.</title>
        <authorList>
            <person name="Yu J."/>
            <person name="Liu H."/>
            <person name="Chen Q."/>
        </authorList>
    </citation>
    <scope>NUCLEOTIDE SEQUENCE</scope>
    <source>
        <strain evidence="3">SCAU 2101</strain>
    </source>
</reference>
<dbReference type="AlphaFoldDB" id="A0A9X2X894"/>
<keyword evidence="2" id="KW-0732">Signal</keyword>
<name>A0A9X2X894_9HYPH</name>
<evidence type="ECO:0000313" key="3">
    <source>
        <dbReference type="EMBL" id="MCT8990528.1"/>
    </source>
</evidence>
<gene>
    <name evidence="3" type="ORF">NYR54_09520</name>
</gene>
<evidence type="ECO:0000256" key="2">
    <source>
        <dbReference type="SAM" id="SignalP"/>
    </source>
</evidence>
<accession>A0A9X2X894</accession>